<evidence type="ECO:0000313" key="5">
    <source>
        <dbReference type="EMBL" id="PVH96182.1"/>
    </source>
</evidence>
<evidence type="ECO:0000256" key="1">
    <source>
        <dbReference type="ARBA" id="ARBA00005725"/>
    </source>
</evidence>
<dbReference type="Proteomes" id="UP000244855">
    <property type="component" value="Unassembled WGS sequence"/>
</dbReference>
<keyword evidence="3" id="KW-0560">Oxidoreductase</keyword>
<keyword evidence="6" id="KW-1185">Reference proteome</keyword>
<dbReference type="OrthoDB" id="10000533at2759"/>
<protein>
    <submittedName>
        <fullName evidence="5">NAD(P)-binding protein</fullName>
    </submittedName>
</protein>
<name>A0A2V1DDM2_9PLEO</name>
<dbReference type="PANTHER" id="PTHR47706">
    <property type="entry name" value="NMRA-LIKE FAMILY PROTEIN"/>
    <property type="match status" value="1"/>
</dbReference>
<organism evidence="5 6">
    <name type="scientific">Periconia macrospinosa</name>
    <dbReference type="NCBI Taxonomy" id="97972"/>
    <lineage>
        <taxon>Eukaryota</taxon>
        <taxon>Fungi</taxon>
        <taxon>Dikarya</taxon>
        <taxon>Ascomycota</taxon>
        <taxon>Pezizomycotina</taxon>
        <taxon>Dothideomycetes</taxon>
        <taxon>Pleosporomycetidae</taxon>
        <taxon>Pleosporales</taxon>
        <taxon>Massarineae</taxon>
        <taxon>Periconiaceae</taxon>
        <taxon>Periconia</taxon>
    </lineage>
</organism>
<evidence type="ECO:0000256" key="2">
    <source>
        <dbReference type="ARBA" id="ARBA00022857"/>
    </source>
</evidence>
<dbReference type="GO" id="GO:0016491">
    <property type="term" value="F:oxidoreductase activity"/>
    <property type="evidence" value="ECO:0007669"/>
    <property type="project" value="UniProtKB-KW"/>
</dbReference>
<dbReference type="Gene3D" id="3.90.25.10">
    <property type="entry name" value="UDP-galactose 4-epimerase, domain 1"/>
    <property type="match status" value="1"/>
</dbReference>
<keyword evidence="2" id="KW-0521">NADP</keyword>
<dbReference type="AlphaFoldDB" id="A0A2V1DDM2"/>
<reference evidence="5 6" key="1">
    <citation type="journal article" date="2018" name="Sci. Rep.">
        <title>Comparative genomics provides insights into the lifestyle and reveals functional heterogeneity of dark septate endophytic fungi.</title>
        <authorList>
            <person name="Knapp D.G."/>
            <person name="Nemeth J.B."/>
            <person name="Barry K."/>
            <person name="Hainaut M."/>
            <person name="Henrissat B."/>
            <person name="Johnson J."/>
            <person name="Kuo A."/>
            <person name="Lim J.H.P."/>
            <person name="Lipzen A."/>
            <person name="Nolan M."/>
            <person name="Ohm R.A."/>
            <person name="Tamas L."/>
            <person name="Grigoriev I.V."/>
            <person name="Spatafora J.W."/>
            <person name="Nagy L.G."/>
            <person name="Kovacs G.M."/>
        </authorList>
    </citation>
    <scope>NUCLEOTIDE SEQUENCE [LARGE SCALE GENOMIC DNA]</scope>
    <source>
        <strain evidence="5 6">DSE2036</strain>
    </source>
</reference>
<dbReference type="EMBL" id="KZ805471">
    <property type="protein sequence ID" value="PVH96182.1"/>
    <property type="molecule type" value="Genomic_DNA"/>
</dbReference>
<feature type="domain" description="NmrA-like" evidence="4">
    <location>
        <begin position="1"/>
        <end position="247"/>
    </location>
</feature>
<comment type="similarity">
    <text evidence="1">Belongs to the NmrA-type oxidoreductase family. Isoflavone reductase subfamily.</text>
</comment>
<dbReference type="InterPro" id="IPR008030">
    <property type="entry name" value="NmrA-like"/>
</dbReference>
<dbReference type="InterPro" id="IPR036291">
    <property type="entry name" value="NAD(P)-bd_dom_sf"/>
</dbReference>
<feature type="non-terminal residue" evidence="5">
    <location>
        <position position="1"/>
    </location>
</feature>
<evidence type="ECO:0000259" key="4">
    <source>
        <dbReference type="Pfam" id="PF05368"/>
    </source>
</evidence>
<proteinExistence type="inferred from homology"/>
<dbReference type="STRING" id="97972.A0A2V1DDM2"/>
<feature type="non-terminal residue" evidence="5">
    <location>
        <position position="299"/>
    </location>
</feature>
<accession>A0A2V1DDM2</accession>
<dbReference type="InterPro" id="IPR051609">
    <property type="entry name" value="NmrA/Isoflavone_reductase-like"/>
</dbReference>
<dbReference type="PANTHER" id="PTHR47706:SF4">
    <property type="entry name" value="NMRA-LIKE DOMAIN-CONTAINING PROTEIN"/>
    <property type="match status" value="1"/>
</dbReference>
<dbReference type="Pfam" id="PF05368">
    <property type="entry name" value="NmrA"/>
    <property type="match status" value="1"/>
</dbReference>
<dbReference type="Gene3D" id="3.40.50.720">
    <property type="entry name" value="NAD(P)-binding Rossmann-like Domain"/>
    <property type="match status" value="1"/>
</dbReference>
<sequence>TGTLGRAIVDGLVNAGGFEVLVLTREANEAKSKELGARLVAVDYSNIDNVATVLESSKVETVVSTLGTVAGSDPEVALIKGADQSSVTKRYITSNWGINYPLKAIDFYPAAKQKIDAQKTLEKTSLEYTTVLNGVFLDYYVAPYVKSYMPAASIVIDLPANAAAIPGSGDVPVVFTHSLDIARFTVALLTLPKWDKASYIIGDKITWNQFLKIAEEAKGTKFDIAYDPVEKLKRGEVTELPTHRSIYPFYPKANLQIMMSGTGLLTEQGFFDLKPAHSLNDIFPEIRPRSVRELVEVAW</sequence>
<evidence type="ECO:0000313" key="6">
    <source>
        <dbReference type="Proteomes" id="UP000244855"/>
    </source>
</evidence>
<gene>
    <name evidence="5" type="ORF">DM02DRAFT_506974</name>
</gene>
<evidence type="ECO:0000256" key="3">
    <source>
        <dbReference type="ARBA" id="ARBA00023002"/>
    </source>
</evidence>
<dbReference type="SUPFAM" id="SSF51735">
    <property type="entry name" value="NAD(P)-binding Rossmann-fold domains"/>
    <property type="match status" value="1"/>
</dbReference>